<dbReference type="AlphaFoldDB" id="A0AAD4DQK4"/>
<gene>
    <name evidence="2" type="ORF">F5891DRAFT_1198405</name>
</gene>
<dbReference type="EMBL" id="JABBWK010000151">
    <property type="protein sequence ID" value="KAG1889742.1"/>
    <property type="molecule type" value="Genomic_DNA"/>
</dbReference>
<feature type="region of interest" description="Disordered" evidence="1">
    <location>
        <begin position="327"/>
        <end position="348"/>
    </location>
</feature>
<organism evidence="2 3">
    <name type="scientific">Suillus fuscotomentosus</name>
    <dbReference type="NCBI Taxonomy" id="1912939"/>
    <lineage>
        <taxon>Eukaryota</taxon>
        <taxon>Fungi</taxon>
        <taxon>Dikarya</taxon>
        <taxon>Basidiomycota</taxon>
        <taxon>Agaricomycotina</taxon>
        <taxon>Agaricomycetes</taxon>
        <taxon>Agaricomycetidae</taxon>
        <taxon>Boletales</taxon>
        <taxon>Suillineae</taxon>
        <taxon>Suillaceae</taxon>
        <taxon>Suillus</taxon>
    </lineage>
</organism>
<evidence type="ECO:0000313" key="3">
    <source>
        <dbReference type="Proteomes" id="UP001195769"/>
    </source>
</evidence>
<evidence type="ECO:0000256" key="1">
    <source>
        <dbReference type="SAM" id="MobiDB-lite"/>
    </source>
</evidence>
<feature type="region of interest" description="Disordered" evidence="1">
    <location>
        <begin position="1"/>
        <end position="22"/>
    </location>
</feature>
<keyword evidence="3" id="KW-1185">Reference proteome</keyword>
<proteinExistence type="predicted"/>
<comment type="caution">
    <text evidence="2">The sequence shown here is derived from an EMBL/GenBank/DDBJ whole genome shotgun (WGS) entry which is preliminary data.</text>
</comment>
<reference evidence="2" key="1">
    <citation type="journal article" date="2020" name="New Phytol.">
        <title>Comparative genomics reveals dynamic genome evolution in host specialist ectomycorrhizal fungi.</title>
        <authorList>
            <person name="Lofgren L.A."/>
            <person name="Nguyen N.H."/>
            <person name="Vilgalys R."/>
            <person name="Ruytinx J."/>
            <person name="Liao H.L."/>
            <person name="Branco S."/>
            <person name="Kuo A."/>
            <person name="LaButti K."/>
            <person name="Lipzen A."/>
            <person name="Andreopoulos W."/>
            <person name="Pangilinan J."/>
            <person name="Riley R."/>
            <person name="Hundley H."/>
            <person name="Na H."/>
            <person name="Barry K."/>
            <person name="Grigoriev I.V."/>
            <person name="Stajich J.E."/>
            <person name="Kennedy P.G."/>
        </authorList>
    </citation>
    <scope>NUCLEOTIDE SEQUENCE</scope>
    <source>
        <strain evidence="2">FC203</strain>
    </source>
</reference>
<accession>A0AAD4DQK4</accession>
<dbReference type="Proteomes" id="UP001195769">
    <property type="component" value="Unassembled WGS sequence"/>
</dbReference>
<name>A0AAD4DQK4_9AGAM</name>
<evidence type="ECO:0000313" key="2">
    <source>
        <dbReference type="EMBL" id="KAG1889742.1"/>
    </source>
</evidence>
<protein>
    <submittedName>
        <fullName evidence="2">Uncharacterized protein</fullName>
    </submittedName>
</protein>
<dbReference type="GeneID" id="64662923"/>
<sequence length="348" mass="37512">MPAVIDVSVTDDNDAETDHDTDAGVETDISVGLQGSKIPLSLSLPNIARLISHPRFVGCSRTPALQSLNSRASPHTSSVPSHVLRPSIPCPFGSSRNLLSSNPLGPMYISLIEDYLSYLIPLIFTHFPFLFYTGMDHDTSAEWHTDIATKMSVEPDDEIMVDQPGAMASVDDFPANHWVEPVGDMPIPIPPPTPAAEPLSLPLAPSSSTILEHVLALTTQVTAMQMAEENANARVNVMEQDFEARISSMCAELSSMQLDVGTMVTLVNGLVGLVEKLWQERVLANPSFPPPMISHGNESSATTFGMRYLNGVFSPLVTPMPFSVGVSQTSVSCPPRRPDMQGTTFPSG</sequence>
<dbReference type="RefSeq" id="XP_041217603.1">
    <property type="nucleotide sequence ID" value="XM_041368625.1"/>
</dbReference>